<evidence type="ECO:0000313" key="2">
    <source>
        <dbReference type="Proteomes" id="UP000075476"/>
    </source>
</evidence>
<sequence>MKKIVIGGQVAKTELGSLVEKYANGAFTWEVKSDLDAAMAIKSGAVDYYVGACNTGGGGALAMAIALLGGDKCVSLGMPGKTLSVDEIKASVAEGKVAFGFTPQDMEFIISNLMECLLNKGE</sequence>
<protein>
    <recommendedName>
        <fullName evidence="3">DUF2620 domain-containing protein</fullName>
    </recommendedName>
</protein>
<reference evidence="1 2" key="1">
    <citation type="submission" date="2015-12" db="EMBL/GenBank/DDBJ databases">
        <title>Bacillus cereus Group isolate.</title>
        <authorList>
            <person name="Kovac J."/>
        </authorList>
    </citation>
    <scope>NUCLEOTIDE SEQUENCE [LARGE SCALE GENOMIC DNA]</scope>
    <source>
        <strain evidence="1 2">FSL K6-0073</strain>
    </source>
</reference>
<dbReference type="AlphaFoldDB" id="A0A9X0MI08"/>
<dbReference type="Pfam" id="PF10941">
    <property type="entry name" value="DUF2620"/>
    <property type="match status" value="1"/>
</dbReference>
<accession>A0A9X0MI08</accession>
<dbReference type="EMBL" id="LOMO01000031">
    <property type="protein sequence ID" value="KXY46251.1"/>
    <property type="molecule type" value="Genomic_DNA"/>
</dbReference>
<evidence type="ECO:0000313" key="1">
    <source>
        <dbReference type="EMBL" id="KXY46251.1"/>
    </source>
</evidence>
<dbReference type="Proteomes" id="UP000075476">
    <property type="component" value="Unassembled WGS sequence"/>
</dbReference>
<proteinExistence type="predicted"/>
<comment type="caution">
    <text evidence="1">The sequence shown here is derived from an EMBL/GenBank/DDBJ whole genome shotgun (WGS) entry which is preliminary data.</text>
</comment>
<organism evidence="1 2">
    <name type="scientific">Bacillus cereus</name>
    <dbReference type="NCBI Taxonomy" id="1396"/>
    <lineage>
        <taxon>Bacteria</taxon>
        <taxon>Bacillati</taxon>
        <taxon>Bacillota</taxon>
        <taxon>Bacilli</taxon>
        <taxon>Bacillales</taxon>
        <taxon>Bacillaceae</taxon>
        <taxon>Bacillus</taxon>
        <taxon>Bacillus cereus group</taxon>
    </lineage>
</organism>
<evidence type="ECO:0008006" key="3">
    <source>
        <dbReference type="Google" id="ProtNLM"/>
    </source>
</evidence>
<dbReference type="RefSeq" id="WP_061663118.1">
    <property type="nucleotide sequence ID" value="NZ_JAEHCB010000059.1"/>
</dbReference>
<dbReference type="InterPro" id="IPR021238">
    <property type="entry name" value="DUF2620"/>
</dbReference>
<gene>
    <name evidence="1" type="ORF">AT268_12340</name>
</gene>
<name>A0A9X0MI08_BACCE</name>